<evidence type="ECO:0000256" key="1">
    <source>
        <dbReference type="SAM" id="MobiDB-lite"/>
    </source>
</evidence>
<organism evidence="4">
    <name type="scientific">Schistosoma curassoni</name>
    <dbReference type="NCBI Taxonomy" id="6186"/>
    <lineage>
        <taxon>Eukaryota</taxon>
        <taxon>Metazoa</taxon>
        <taxon>Spiralia</taxon>
        <taxon>Lophotrochozoa</taxon>
        <taxon>Platyhelminthes</taxon>
        <taxon>Trematoda</taxon>
        <taxon>Digenea</taxon>
        <taxon>Strigeidida</taxon>
        <taxon>Schistosomatoidea</taxon>
        <taxon>Schistosomatidae</taxon>
        <taxon>Schistosoma</taxon>
    </lineage>
</organism>
<dbReference type="Proteomes" id="UP000279833">
    <property type="component" value="Unassembled WGS sequence"/>
</dbReference>
<feature type="compositionally biased region" description="Low complexity" evidence="1">
    <location>
        <begin position="32"/>
        <end position="55"/>
    </location>
</feature>
<sequence length="132" mass="14763">MRSCNLSYGFILSEETSNNGDDVSDKSRKPRSSASSSSSVSISGSVPASTSSSASFNQRKHVVKELVKTQVDFVSDMKNVLNAFDSVGLTSFYYFFKKLQFQTSLEMKMHNEYSLIHILNRLILFQCSGHQI</sequence>
<dbReference type="STRING" id="6186.A0A183JQU4"/>
<accession>A0A183JQU4</accession>
<keyword evidence="3" id="KW-1185">Reference proteome</keyword>
<dbReference type="WBParaSite" id="SCUD_0000508301-mRNA-1">
    <property type="protein sequence ID" value="SCUD_0000508301-mRNA-1"/>
    <property type="gene ID" value="SCUD_0000508301"/>
</dbReference>
<feature type="region of interest" description="Disordered" evidence="1">
    <location>
        <begin position="14"/>
        <end position="58"/>
    </location>
</feature>
<evidence type="ECO:0000313" key="3">
    <source>
        <dbReference type="Proteomes" id="UP000279833"/>
    </source>
</evidence>
<evidence type="ECO:0000313" key="2">
    <source>
        <dbReference type="EMBL" id="VDO92949.1"/>
    </source>
</evidence>
<dbReference type="AlphaFoldDB" id="A0A183JQU4"/>
<proteinExistence type="predicted"/>
<protein>
    <submittedName>
        <fullName evidence="4">DH domain-containing protein</fullName>
    </submittedName>
</protein>
<reference evidence="2 3" key="2">
    <citation type="submission" date="2018-11" db="EMBL/GenBank/DDBJ databases">
        <authorList>
            <consortium name="Pathogen Informatics"/>
        </authorList>
    </citation>
    <scope>NUCLEOTIDE SEQUENCE [LARGE SCALE GENOMIC DNA]</scope>
    <source>
        <strain evidence="2">Dakar</strain>
        <strain evidence="3">Dakar, Senegal</strain>
    </source>
</reference>
<name>A0A183JQU4_9TREM</name>
<gene>
    <name evidence="2" type="ORF">SCUD_LOCUS5082</name>
</gene>
<dbReference type="EMBL" id="UZAK01007647">
    <property type="protein sequence ID" value="VDO92949.1"/>
    <property type="molecule type" value="Genomic_DNA"/>
</dbReference>
<evidence type="ECO:0000313" key="4">
    <source>
        <dbReference type="WBParaSite" id="SCUD_0000508301-mRNA-1"/>
    </source>
</evidence>
<reference evidence="4" key="1">
    <citation type="submission" date="2016-06" db="UniProtKB">
        <authorList>
            <consortium name="WormBaseParasite"/>
        </authorList>
    </citation>
    <scope>IDENTIFICATION</scope>
</reference>